<dbReference type="PANTHER" id="PTHR43811:SF48">
    <property type="entry name" value="PEPTIDYL-PROLYL CIS-TRANS ISOMERASE FKBP43"/>
    <property type="match status" value="1"/>
</dbReference>
<feature type="region of interest" description="Disordered" evidence="6">
    <location>
        <begin position="410"/>
        <end position="479"/>
    </location>
</feature>
<name>A0AAF0TAE0_SOLVR</name>
<feature type="compositionally biased region" description="Basic residues" evidence="6">
    <location>
        <begin position="593"/>
        <end position="602"/>
    </location>
</feature>
<feature type="compositionally biased region" description="Acidic residues" evidence="6">
    <location>
        <begin position="310"/>
        <end position="320"/>
    </location>
</feature>
<dbReference type="PROSITE" id="PS50059">
    <property type="entry name" value="FKBP_PPIASE"/>
    <property type="match status" value="1"/>
</dbReference>
<evidence type="ECO:0000313" key="9">
    <source>
        <dbReference type="Proteomes" id="UP001234989"/>
    </source>
</evidence>
<dbReference type="SUPFAM" id="SSF56672">
    <property type="entry name" value="DNA/RNA polymerases"/>
    <property type="match status" value="1"/>
</dbReference>
<dbReference type="FunFam" id="3.10.50.40:FF:000006">
    <property type="entry name" value="Peptidyl-prolyl cis-trans isomerase"/>
    <property type="match status" value="1"/>
</dbReference>
<dbReference type="InterPro" id="IPR041232">
    <property type="entry name" value="NPL"/>
</dbReference>
<dbReference type="InterPro" id="IPR001179">
    <property type="entry name" value="PPIase_FKBP_dom"/>
</dbReference>
<protein>
    <recommendedName>
        <fullName evidence="2 5">peptidylprolyl isomerase</fullName>
        <ecNumber evidence="2 5">5.2.1.8</ecNumber>
    </recommendedName>
</protein>
<gene>
    <name evidence="8" type="ORF">MTR67_004671</name>
</gene>
<evidence type="ECO:0000256" key="4">
    <source>
        <dbReference type="ARBA" id="ARBA00023235"/>
    </source>
</evidence>
<evidence type="ECO:0000256" key="6">
    <source>
        <dbReference type="SAM" id="MobiDB-lite"/>
    </source>
</evidence>
<feature type="compositionally biased region" description="Basic and acidic residues" evidence="6">
    <location>
        <begin position="579"/>
        <end position="592"/>
    </location>
</feature>
<dbReference type="SUPFAM" id="SSF54534">
    <property type="entry name" value="FKBP-like"/>
    <property type="match status" value="1"/>
</dbReference>
<feature type="domain" description="PPIase FKBP-type" evidence="7">
    <location>
        <begin position="666"/>
        <end position="754"/>
    </location>
</feature>
<feature type="region of interest" description="Disordered" evidence="6">
    <location>
        <begin position="302"/>
        <end position="398"/>
    </location>
</feature>
<sequence>MAFWGIEVKAGKPVTHSSNNERGRLRISQVCVDYYTDLLGKAAPTRVKVFPSCIQNDTLLTIDHLVDLVKPFTGQEVKSAIFKINSNKSPGPGGYGSCFSKATWDIVGRDITEAIMDYFPKRHYKRKTSPRCLLKIDLKKAYDMVSWEFMEEAMKGFGFPGKFIKLVMTCVTPIKFSVRVNGESHEFFEGRRGHRQGDPASPLLFFLVMNYLTRILKTMSMLLKLSSAKCATLGIGNAETKSLVQCNVGNKSPVFLCALLPNKTESCHLDLEFEEAEDVVFSVLGPRTVYLTGYYVGNSRRANVNSDTESYGEDIADTETGESCHDSDDDKYDDSFINDAEPEISPPSPASSSGVQEDDENVSDNKLNNNNGGHKRLRKKYQVSESENEDILQESDDEDSCLLSALKKKTDVKAVASEDNQKIDIPHRTENGGTVESKKANHENSINSKKKRKQPEGNGGKLLEANTSSDRKDYKDDKTNLVDVGLAMTIDMKDGQSDTLEPLAEEDSNHVPKSKKRKHSVEAKSVENHDTDCAVILKEDQLKQDPLKAGHLGEDPIAIAIAIDEEDQKLTINNSSVDGKSDSVADGHQSDKKLKKKKKKKMKSQDDCLVNKDLPVLQENEMNRQSVDVEDKSLKVKSTVIKTLSNGLTIEELAVGEPGGKLAAPGKKIKVHYTGKLKENGQIFYTNMGKSPYKFRLGDKDVIEGWNLGLAGMRVGDKRRLTVPPSIGYGSEGAGENIPPNSWLVFDIELIGVRG</sequence>
<keyword evidence="9" id="KW-1185">Reference proteome</keyword>
<keyword evidence="4 5" id="KW-0413">Isomerase</keyword>
<evidence type="ECO:0000256" key="3">
    <source>
        <dbReference type="ARBA" id="ARBA00023110"/>
    </source>
</evidence>
<feature type="compositionally biased region" description="Acidic residues" evidence="6">
    <location>
        <begin position="386"/>
        <end position="398"/>
    </location>
</feature>
<dbReference type="PANTHER" id="PTHR43811">
    <property type="entry name" value="FKBP-TYPE PEPTIDYL-PROLYL CIS-TRANS ISOMERASE FKPA"/>
    <property type="match status" value="1"/>
</dbReference>
<evidence type="ECO:0000256" key="2">
    <source>
        <dbReference type="ARBA" id="ARBA00013194"/>
    </source>
</evidence>
<evidence type="ECO:0000259" key="7">
    <source>
        <dbReference type="PROSITE" id="PS50059"/>
    </source>
</evidence>
<dbReference type="Proteomes" id="UP001234989">
    <property type="component" value="Chromosome 1"/>
</dbReference>
<dbReference type="InterPro" id="IPR046357">
    <property type="entry name" value="PPIase_dom_sf"/>
</dbReference>
<evidence type="ECO:0000256" key="5">
    <source>
        <dbReference type="PROSITE-ProRule" id="PRU00277"/>
    </source>
</evidence>
<feature type="compositionally biased region" description="Basic and acidic residues" evidence="6">
    <location>
        <begin position="419"/>
        <end position="442"/>
    </location>
</feature>
<organism evidence="8 9">
    <name type="scientific">Solanum verrucosum</name>
    <dbReference type="NCBI Taxonomy" id="315347"/>
    <lineage>
        <taxon>Eukaryota</taxon>
        <taxon>Viridiplantae</taxon>
        <taxon>Streptophyta</taxon>
        <taxon>Embryophyta</taxon>
        <taxon>Tracheophyta</taxon>
        <taxon>Spermatophyta</taxon>
        <taxon>Magnoliopsida</taxon>
        <taxon>eudicotyledons</taxon>
        <taxon>Gunneridae</taxon>
        <taxon>Pentapetalae</taxon>
        <taxon>asterids</taxon>
        <taxon>lamiids</taxon>
        <taxon>Solanales</taxon>
        <taxon>Solanaceae</taxon>
        <taxon>Solanoideae</taxon>
        <taxon>Solaneae</taxon>
        <taxon>Solanum</taxon>
    </lineage>
</organism>
<dbReference type="AlphaFoldDB" id="A0AAF0TAE0"/>
<dbReference type="Pfam" id="PF00254">
    <property type="entry name" value="FKBP_C"/>
    <property type="match status" value="1"/>
</dbReference>
<dbReference type="EC" id="5.2.1.8" evidence="2 5"/>
<dbReference type="EMBL" id="CP133612">
    <property type="protein sequence ID" value="WMV11286.1"/>
    <property type="molecule type" value="Genomic_DNA"/>
</dbReference>
<feature type="region of interest" description="Disordered" evidence="6">
    <location>
        <begin position="573"/>
        <end position="611"/>
    </location>
</feature>
<keyword evidence="3 5" id="KW-0697">Rotamase</keyword>
<dbReference type="InterPro" id="IPR043502">
    <property type="entry name" value="DNA/RNA_pol_sf"/>
</dbReference>
<feature type="compositionally biased region" description="Basic and acidic residues" evidence="6">
    <location>
        <begin position="469"/>
        <end position="479"/>
    </location>
</feature>
<dbReference type="GO" id="GO:0003755">
    <property type="term" value="F:peptidyl-prolyl cis-trans isomerase activity"/>
    <property type="evidence" value="ECO:0007669"/>
    <property type="project" value="UniProtKB-KW"/>
</dbReference>
<comment type="catalytic activity">
    <reaction evidence="1 5">
        <text>[protein]-peptidylproline (omega=180) = [protein]-peptidylproline (omega=0)</text>
        <dbReference type="Rhea" id="RHEA:16237"/>
        <dbReference type="Rhea" id="RHEA-COMP:10747"/>
        <dbReference type="Rhea" id="RHEA-COMP:10748"/>
        <dbReference type="ChEBI" id="CHEBI:83833"/>
        <dbReference type="ChEBI" id="CHEBI:83834"/>
        <dbReference type="EC" id="5.2.1.8"/>
    </reaction>
</comment>
<proteinExistence type="predicted"/>
<evidence type="ECO:0000256" key="1">
    <source>
        <dbReference type="ARBA" id="ARBA00000971"/>
    </source>
</evidence>
<feature type="region of interest" description="Disordered" evidence="6">
    <location>
        <begin position="493"/>
        <end position="527"/>
    </location>
</feature>
<dbReference type="Pfam" id="PF17800">
    <property type="entry name" value="NPL"/>
    <property type="match status" value="1"/>
</dbReference>
<dbReference type="Gene3D" id="2.60.120.340">
    <property type="entry name" value="Nucleoplasmin core domain"/>
    <property type="match status" value="1"/>
</dbReference>
<accession>A0AAF0TAE0</accession>
<evidence type="ECO:0000313" key="8">
    <source>
        <dbReference type="EMBL" id="WMV11286.1"/>
    </source>
</evidence>
<dbReference type="Gene3D" id="3.10.50.40">
    <property type="match status" value="1"/>
</dbReference>
<reference evidence="8" key="1">
    <citation type="submission" date="2023-08" db="EMBL/GenBank/DDBJ databases">
        <title>A de novo genome assembly of Solanum verrucosum Schlechtendal, a Mexican diploid species geographically isolated from the other diploid A-genome species in potato relatives.</title>
        <authorList>
            <person name="Hosaka K."/>
        </authorList>
    </citation>
    <scope>NUCLEOTIDE SEQUENCE</scope>
    <source>
        <tissue evidence="8">Young leaves</tissue>
    </source>
</reference>